<dbReference type="Proteomes" id="UP000603453">
    <property type="component" value="Unassembled WGS sequence"/>
</dbReference>
<feature type="compositionally biased region" description="Polar residues" evidence="1">
    <location>
        <begin position="64"/>
        <end position="77"/>
    </location>
</feature>
<reference evidence="2" key="1">
    <citation type="submission" date="2020-12" db="EMBL/GenBank/DDBJ databases">
        <title>Metabolic potential, ecology and presence of endohyphal bacteria is reflected in genomic diversity of Mucoromycotina.</title>
        <authorList>
            <person name="Muszewska A."/>
            <person name="Okrasinska A."/>
            <person name="Steczkiewicz K."/>
            <person name="Drgas O."/>
            <person name="Orlowska M."/>
            <person name="Perlinska-Lenart U."/>
            <person name="Aleksandrzak-Piekarczyk T."/>
            <person name="Szatraj K."/>
            <person name="Zielenkiewicz U."/>
            <person name="Pilsyk S."/>
            <person name="Malc E."/>
            <person name="Mieczkowski P."/>
            <person name="Kruszewska J.S."/>
            <person name="Biernat P."/>
            <person name="Pawlowska J."/>
        </authorList>
    </citation>
    <scope>NUCLEOTIDE SEQUENCE</scope>
    <source>
        <strain evidence="2">WA0000017839</strain>
    </source>
</reference>
<dbReference type="OrthoDB" id="2247662at2759"/>
<feature type="region of interest" description="Disordered" evidence="1">
    <location>
        <begin position="58"/>
        <end position="77"/>
    </location>
</feature>
<evidence type="ECO:0000313" key="2">
    <source>
        <dbReference type="EMBL" id="KAG2198027.1"/>
    </source>
</evidence>
<sequence length="77" mass="8998">MLQPTNPSIRELLNHFVKSFKPESKDPYPSIEIANAKLSPFEKTYVSFPEFIDIQNESEPNRPLYNNDSWHQQTLSC</sequence>
<dbReference type="AlphaFoldDB" id="A0A8H7QTB8"/>
<dbReference type="EMBL" id="JAEPRD010000118">
    <property type="protein sequence ID" value="KAG2198027.1"/>
    <property type="molecule type" value="Genomic_DNA"/>
</dbReference>
<protein>
    <submittedName>
        <fullName evidence="2">Uncharacterized protein</fullName>
    </submittedName>
</protein>
<gene>
    <name evidence="2" type="ORF">INT47_004994</name>
</gene>
<name>A0A8H7QTB8_9FUNG</name>
<organism evidence="2 3">
    <name type="scientific">Mucor saturninus</name>
    <dbReference type="NCBI Taxonomy" id="64648"/>
    <lineage>
        <taxon>Eukaryota</taxon>
        <taxon>Fungi</taxon>
        <taxon>Fungi incertae sedis</taxon>
        <taxon>Mucoromycota</taxon>
        <taxon>Mucoromycotina</taxon>
        <taxon>Mucoromycetes</taxon>
        <taxon>Mucorales</taxon>
        <taxon>Mucorineae</taxon>
        <taxon>Mucoraceae</taxon>
        <taxon>Mucor</taxon>
    </lineage>
</organism>
<evidence type="ECO:0000256" key="1">
    <source>
        <dbReference type="SAM" id="MobiDB-lite"/>
    </source>
</evidence>
<proteinExistence type="predicted"/>
<keyword evidence="3" id="KW-1185">Reference proteome</keyword>
<accession>A0A8H7QTB8</accession>
<comment type="caution">
    <text evidence="2">The sequence shown here is derived from an EMBL/GenBank/DDBJ whole genome shotgun (WGS) entry which is preliminary data.</text>
</comment>
<evidence type="ECO:0000313" key="3">
    <source>
        <dbReference type="Proteomes" id="UP000603453"/>
    </source>
</evidence>